<name>A0ABV3SIY3_9HYPH</name>
<proteinExistence type="predicted"/>
<comment type="caution">
    <text evidence="1">The sequence shown here is derived from an EMBL/GenBank/DDBJ whole genome shotgun (WGS) entry which is preliminary data.</text>
</comment>
<sequence length="129" mass="13789">MMTGLRSAVEGIAVRWRDHRNAMAAIREFANLDPAIAGEIAAEAGVSVRDLGEVVARGSGADRLMQRMIAAFGIGDEITASASGVLRDTAVLCSRCRAKRRCRDELDAGTARNNAHLFCPNAPTFESLT</sequence>
<organism evidence="1 2">
    <name type="scientific">Aquibium pacificus</name>
    <dbReference type="NCBI Taxonomy" id="3153579"/>
    <lineage>
        <taxon>Bacteria</taxon>
        <taxon>Pseudomonadati</taxon>
        <taxon>Pseudomonadota</taxon>
        <taxon>Alphaproteobacteria</taxon>
        <taxon>Hyphomicrobiales</taxon>
        <taxon>Phyllobacteriaceae</taxon>
        <taxon>Aquibium</taxon>
    </lineage>
</organism>
<accession>A0ABV3SIY3</accession>
<dbReference type="RefSeq" id="WP_367954611.1">
    <property type="nucleotide sequence ID" value="NZ_JBDPGJ010000003.1"/>
</dbReference>
<reference evidence="1 2" key="1">
    <citation type="submission" date="2024-05" db="EMBL/GenBank/DDBJ databases">
        <authorList>
            <person name="Jiang F."/>
        </authorList>
    </citation>
    <scope>NUCLEOTIDE SEQUENCE [LARGE SCALE GENOMIC DNA]</scope>
    <source>
        <strain evidence="1 2">LZ166</strain>
    </source>
</reference>
<gene>
    <name evidence="1" type="ORF">ABGN05_13700</name>
</gene>
<keyword evidence="2" id="KW-1185">Reference proteome</keyword>
<evidence type="ECO:0000313" key="1">
    <source>
        <dbReference type="EMBL" id="MEX0406724.1"/>
    </source>
</evidence>
<protein>
    <submittedName>
        <fullName evidence="1">Uncharacterized protein</fullName>
    </submittedName>
</protein>
<evidence type="ECO:0000313" key="2">
    <source>
        <dbReference type="Proteomes" id="UP001556692"/>
    </source>
</evidence>
<dbReference type="Proteomes" id="UP001556692">
    <property type="component" value="Unassembled WGS sequence"/>
</dbReference>
<dbReference type="EMBL" id="JBDPGJ010000003">
    <property type="protein sequence ID" value="MEX0406724.1"/>
    <property type="molecule type" value="Genomic_DNA"/>
</dbReference>